<dbReference type="PANTHER" id="PTHR35370">
    <property type="entry name" value="CYTOPLASMIC PROTEIN-RELATED-RELATED"/>
    <property type="match status" value="1"/>
</dbReference>
<organism evidence="1">
    <name type="scientific">Lysobacter firmicutimachus</name>
    <dbReference type="NCBI Taxonomy" id="1792846"/>
    <lineage>
        <taxon>Bacteria</taxon>
        <taxon>Pseudomonadati</taxon>
        <taxon>Pseudomonadota</taxon>
        <taxon>Gammaproteobacteria</taxon>
        <taxon>Lysobacterales</taxon>
        <taxon>Lysobacteraceae</taxon>
        <taxon>Lysobacter</taxon>
    </lineage>
</organism>
<dbReference type="EMBL" id="CP159925">
    <property type="protein sequence ID" value="XCO74103.1"/>
    <property type="molecule type" value="Genomic_DNA"/>
</dbReference>
<dbReference type="RefSeq" id="WP_363796962.1">
    <property type="nucleotide sequence ID" value="NZ_CP159925.1"/>
</dbReference>
<dbReference type="InterPro" id="IPR010272">
    <property type="entry name" value="T6SS_TssF"/>
</dbReference>
<evidence type="ECO:0000313" key="1">
    <source>
        <dbReference type="EMBL" id="XCO74103.1"/>
    </source>
</evidence>
<gene>
    <name evidence="1" type="primary">tssF</name>
    <name evidence="1" type="ORF">ABU614_17185</name>
</gene>
<dbReference type="NCBIfam" id="TIGR03359">
    <property type="entry name" value="VI_chp_6"/>
    <property type="match status" value="1"/>
</dbReference>
<dbReference type="AlphaFoldDB" id="A0AAU8MPB7"/>
<name>A0AAU8MPB7_9GAMM</name>
<protein>
    <submittedName>
        <fullName evidence="1">Type VI secretion system baseplate subunit TssF</fullName>
    </submittedName>
</protein>
<reference evidence="1" key="1">
    <citation type="submission" date="2024-06" db="EMBL/GenBank/DDBJ databases">
        <authorList>
            <person name="Li S."/>
        </authorList>
    </citation>
    <scope>NUCLEOTIDE SEQUENCE</scope>
    <source>
        <strain evidence="1">SR10</strain>
    </source>
</reference>
<dbReference type="PANTHER" id="PTHR35370:SF1">
    <property type="entry name" value="TYPE VI SECRETION SYSTEM COMPONENT TSSF1"/>
    <property type="match status" value="1"/>
</dbReference>
<proteinExistence type="predicted"/>
<dbReference type="PIRSF" id="PIRSF028304">
    <property type="entry name" value="UCP028304"/>
    <property type="match status" value="1"/>
</dbReference>
<sequence length="621" mass="68878">MDARLLHYYNRELGYLRELGAEFAQLHPKVAGRLGLGEGESADPYVERLLEGFCFLTARIQLKMDAEFPRFSQRLLDVVYPGYLAPTPSMAIVAFEPNVREGNLRAGFTLPAGTAVQAKPDNERQTACEFRTAHAVTMWPLRLSAVSFAGEPGDLPLAALGLARRVRGCLRLRLETQGSMPLRELSLERLALHLSGPDREASRLLEWLLCRTVAVVCHDPERPLRWHQALAADTLRHDGFDADEALLPTGPRGFQGYRILQEYFAMPARGLFCSLHGLGAAIQRAQGQAMEISVLFDAADAELEASIGTHSLALHCTPVINLQRRTSDRIPVSTQRYEHHLVPDRTKPLDYEVYSVDKVVGHGARSGEKWAFHPFYSCLRDGSEQGRFFSLRREPRIAGAPTQATQHRSGYAGSEVFLSLVDAQEAPHADDLRQLSVEMWCSNRDLPMRLRPAEHGLSLRVSAPVASIRLLHGPTPPRPALAEGEAAWRLISHLGLNHLTLTDLDEVQGAQALRELLGLYAGRPGSALHRQIQGLRSVRLEPVHRPMPALGPIVLARGVRIELSLDETAFSGTSPYLFGSVLEQFLARHVALNSFVELALHSLQRGPVHQWPPRLGRRPVA</sequence>
<dbReference type="Pfam" id="PF05947">
    <property type="entry name" value="T6SS_TssF"/>
    <property type="match status" value="1"/>
</dbReference>
<accession>A0AAU8MPB7</accession>